<feature type="compositionally biased region" description="Basic and acidic residues" evidence="1">
    <location>
        <begin position="696"/>
        <end position="708"/>
    </location>
</feature>
<evidence type="ECO:0000313" key="2">
    <source>
        <dbReference type="EMBL" id="KAF1947641.1"/>
    </source>
</evidence>
<gene>
    <name evidence="2" type="ORF">EJ02DRAFT_333292</name>
</gene>
<reference evidence="2" key="1">
    <citation type="journal article" date="2020" name="Stud. Mycol.">
        <title>101 Dothideomycetes genomes: a test case for predicting lifestyles and emergence of pathogens.</title>
        <authorList>
            <person name="Haridas S."/>
            <person name="Albert R."/>
            <person name="Binder M."/>
            <person name="Bloem J."/>
            <person name="Labutti K."/>
            <person name="Salamov A."/>
            <person name="Andreopoulos B."/>
            <person name="Baker S."/>
            <person name="Barry K."/>
            <person name="Bills G."/>
            <person name="Bluhm B."/>
            <person name="Cannon C."/>
            <person name="Castanera R."/>
            <person name="Culley D."/>
            <person name="Daum C."/>
            <person name="Ezra D."/>
            <person name="Gonzalez J."/>
            <person name="Henrissat B."/>
            <person name="Kuo A."/>
            <person name="Liang C."/>
            <person name="Lipzen A."/>
            <person name="Lutzoni F."/>
            <person name="Magnuson J."/>
            <person name="Mondo S."/>
            <person name="Nolan M."/>
            <person name="Ohm R."/>
            <person name="Pangilinan J."/>
            <person name="Park H.-J."/>
            <person name="Ramirez L."/>
            <person name="Alfaro M."/>
            <person name="Sun H."/>
            <person name="Tritt A."/>
            <person name="Yoshinaga Y."/>
            <person name="Zwiers L.-H."/>
            <person name="Turgeon B."/>
            <person name="Goodwin S."/>
            <person name="Spatafora J."/>
            <person name="Crous P."/>
            <person name="Grigoriev I."/>
        </authorList>
    </citation>
    <scope>NUCLEOTIDE SEQUENCE</scope>
    <source>
        <strain evidence="2">CBS 161.51</strain>
    </source>
</reference>
<sequence>MAGSRGLRSASRRKTPTPQPPSKAPTPQPGRAPRTRGLRSASRDFEHVIDAQKPMRRSARQASVATVTDESDHQGQTTRRTKRRPAKEASGDLATVDEMDTQVALEEEAPGTPARAQSEVSMPFRSPGAASEMSGTTAISSFSMVEAEFLEPKYILKHLRKLCDSAEEFLEHLAPENGGRPEDLRHILEIQQPDSDYTDEYRDFDIELNVHLKHFKSEEQSYVHVRALHRALFGANSDAAAQSGLDLILYLTNLLVFAKQMIHSDRDAKDTWNVLRQLDNTFPGHFMPSLTFGAKPTNTGASALLKDTFDLALELRTQLAILVLERSPADSIGFNPDDVVSEIFFRSESSQALDGSVVRGWNISALGGDDASLPPEFQNRVVKRLEKLREFFPVDDASLERGELVDLQGLGSVFPWNLTILRLLHWVRLRHRELHAAIEEFGGAVAITRNVKQALEDTLAVVGQVRAPSVAQESPRMTRTSSGRERRRSSRKFDPNAPVDLRTIDALKARERDSGVNFEVNAPRQDEEEEIAQRVVEEAQDGEEEVQRVVEEAQDEEPVVEDQQDDLQPVIDDDDQQPVLGDDDQPVLGDDEQQLEEQQIEEVEAPELSGPPHNTADLLKALKAVSNPQKENRPVSIFDRQRTAQRVEFGDGFDESQPTPGPSNKNRGKQPAQPSPRKRPRPVESDSDSDSDAFETEDRGLRVPERRRNAPVTKRVRIDPVSSGIPPSHQPPPRPTQRQREQAESVSENEAPDMTEEAPPPSTSYRSQAQLAKENGIFIAPQKERKAPEKWSHAAEEAFMEYMSIYPAKYAMILQHDKDEGAELLKDRTQVNLKDKARTMAINMIKSGTGLRPGFEDIIKPSNKDGRMLLEQGYRW</sequence>
<feature type="compositionally biased region" description="Pro residues" evidence="1">
    <location>
        <begin position="17"/>
        <end position="30"/>
    </location>
</feature>
<feature type="region of interest" description="Disordered" evidence="1">
    <location>
        <begin position="537"/>
        <end position="767"/>
    </location>
</feature>
<feature type="compositionally biased region" description="Acidic residues" evidence="1">
    <location>
        <begin position="552"/>
        <end position="605"/>
    </location>
</feature>
<keyword evidence="3" id="KW-1185">Reference proteome</keyword>
<feature type="compositionally biased region" description="Acidic residues" evidence="1">
    <location>
        <begin position="685"/>
        <end position="695"/>
    </location>
</feature>
<evidence type="ECO:0000313" key="3">
    <source>
        <dbReference type="Proteomes" id="UP000800038"/>
    </source>
</evidence>
<evidence type="ECO:0000256" key="1">
    <source>
        <dbReference type="SAM" id="MobiDB-lite"/>
    </source>
</evidence>
<feature type="compositionally biased region" description="Basic and acidic residues" evidence="1">
    <location>
        <begin position="41"/>
        <end position="50"/>
    </location>
</feature>
<feature type="region of interest" description="Disordered" evidence="1">
    <location>
        <begin position="468"/>
        <end position="498"/>
    </location>
</feature>
<feature type="compositionally biased region" description="Polar residues" evidence="1">
    <location>
        <begin position="60"/>
        <end position="78"/>
    </location>
</feature>
<evidence type="ECO:0008006" key="4">
    <source>
        <dbReference type="Google" id="ProtNLM"/>
    </source>
</evidence>
<organism evidence="2 3">
    <name type="scientific">Clathrospora elynae</name>
    <dbReference type="NCBI Taxonomy" id="706981"/>
    <lineage>
        <taxon>Eukaryota</taxon>
        <taxon>Fungi</taxon>
        <taxon>Dikarya</taxon>
        <taxon>Ascomycota</taxon>
        <taxon>Pezizomycotina</taxon>
        <taxon>Dothideomycetes</taxon>
        <taxon>Pleosporomycetidae</taxon>
        <taxon>Pleosporales</taxon>
        <taxon>Diademaceae</taxon>
        <taxon>Clathrospora</taxon>
    </lineage>
</organism>
<dbReference type="Proteomes" id="UP000800038">
    <property type="component" value="Unassembled WGS sequence"/>
</dbReference>
<dbReference type="EMBL" id="ML975997">
    <property type="protein sequence ID" value="KAF1947641.1"/>
    <property type="molecule type" value="Genomic_DNA"/>
</dbReference>
<proteinExistence type="predicted"/>
<name>A0A6A5T4Y3_9PLEO</name>
<feature type="region of interest" description="Disordered" evidence="1">
    <location>
        <begin position="1"/>
        <end position="132"/>
    </location>
</feature>
<dbReference type="AlphaFoldDB" id="A0A6A5T4Y3"/>
<dbReference type="OrthoDB" id="5398572at2759"/>
<accession>A0A6A5T4Y3</accession>
<feature type="compositionally biased region" description="Polar residues" evidence="1">
    <location>
        <begin position="656"/>
        <end position="665"/>
    </location>
</feature>
<protein>
    <recommendedName>
        <fullName evidence="4">Myb-like domain-containing protein</fullName>
    </recommendedName>
</protein>
<feature type="compositionally biased region" description="Acidic residues" evidence="1">
    <location>
        <begin position="95"/>
        <end position="109"/>
    </location>
</feature>